<dbReference type="Proteomes" id="UP000276133">
    <property type="component" value="Unassembled WGS sequence"/>
</dbReference>
<accession>A0A3M7PK86</accession>
<reference evidence="1 2" key="1">
    <citation type="journal article" date="2018" name="Sci. Rep.">
        <title>Genomic signatures of local adaptation to the degree of environmental predictability in rotifers.</title>
        <authorList>
            <person name="Franch-Gras L."/>
            <person name="Hahn C."/>
            <person name="Garcia-Roger E.M."/>
            <person name="Carmona M.J."/>
            <person name="Serra M."/>
            <person name="Gomez A."/>
        </authorList>
    </citation>
    <scope>NUCLEOTIDE SEQUENCE [LARGE SCALE GENOMIC DNA]</scope>
    <source>
        <strain evidence="1">HYR1</strain>
    </source>
</reference>
<dbReference type="AlphaFoldDB" id="A0A3M7PK86"/>
<sequence length="97" mass="11196">MDFVQITAIFFQSGPHALIKTKNLNKNSDKYSYILVLISQINPINLKIKLLELINDLAYASEIILSINLIKIRTFNRLIFLNVKITQCQTLNITFKL</sequence>
<name>A0A3M7PK86_BRAPC</name>
<proteinExistence type="predicted"/>
<dbReference type="EMBL" id="REGN01010415">
    <property type="protein sequence ID" value="RMZ99087.1"/>
    <property type="molecule type" value="Genomic_DNA"/>
</dbReference>
<protein>
    <submittedName>
        <fullName evidence="1">Uncharacterized protein</fullName>
    </submittedName>
</protein>
<keyword evidence="2" id="KW-1185">Reference proteome</keyword>
<organism evidence="1 2">
    <name type="scientific">Brachionus plicatilis</name>
    <name type="common">Marine rotifer</name>
    <name type="synonym">Brachionus muelleri</name>
    <dbReference type="NCBI Taxonomy" id="10195"/>
    <lineage>
        <taxon>Eukaryota</taxon>
        <taxon>Metazoa</taxon>
        <taxon>Spiralia</taxon>
        <taxon>Gnathifera</taxon>
        <taxon>Rotifera</taxon>
        <taxon>Eurotatoria</taxon>
        <taxon>Monogononta</taxon>
        <taxon>Pseudotrocha</taxon>
        <taxon>Ploima</taxon>
        <taxon>Brachionidae</taxon>
        <taxon>Brachionus</taxon>
    </lineage>
</organism>
<comment type="caution">
    <text evidence="1">The sequence shown here is derived from an EMBL/GenBank/DDBJ whole genome shotgun (WGS) entry which is preliminary data.</text>
</comment>
<evidence type="ECO:0000313" key="1">
    <source>
        <dbReference type="EMBL" id="RMZ99087.1"/>
    </source>
</evidence>
<evidence type="ECO:0000313" key="2">
    <source>
        <dbReference type="Proteomes" id="UP000276133"/>
    </source>
</evidence>
<gene>
    <name evidence="1" type="ORF">BpHYR1_044244</name>
</gene>